<keyword evidence="1" id="KW-1133">Transmembrane helix</keyword>
<organism evidence="3 5">
    <name type="scientific">Frigoribacterium faeni</name>
    <dbReference type="NCBI Taxonomy" id="145483"/>
    <lineage>
        <taxon>Bacteria</taxon>
        <taxon>Bacillati</taxon>
        <taxon>Actinomycetota</taxon>
        <taxon>Actinomycetes</taxon>
        <taxon>Micrococcales</taxon>
        <taxon>Microbacteriaceae</taxon>
        <taxon>Frigoribacterium</taxon>
    </lineage>
</organism>
<dbReference type="InterPro" id="IPR056964">
    <property type="entry name" value="Phage_holin"/>
</dbReference>
<evidence type="ECO:0008006" key="6">
    <source>
        <dbReference type="Google" id="ProtNLM"/>
    </source>
</evidence>
<keyword evidence="1" id="KW-0812">Transmembrane</keyword>
<evidence type="ECO:0000313" key="3">
    <source>
        <dbReference type="EMBL" id="MBA8812655.1"/>
    </source>
</evidence>
<feature type="transmembrane region" description="Helical" evidence="1">
    <location>
        <begin position="48"/>
        <end position="68"/>
    </location>
</feature>
<accession>A0A7W3PHT7</accession>
<dbReference type="Pfam" id="PF23778">
    <property type="entry name" value="Phage_holin_2"/>
    <property type="match status" value="1"/>
</dbReference>
<name>A0A7W3PHT7_9MICO</name>
<evidence type="ECO:0000256" key="1">
    <source>
        <dbReference type="SAM" id="Phobius"/>
    </source>
</evidence>
<keyword evidence="1" id="KW-0472">Membrane</keyword>
<comment type="caution">
    <text evidence="3">The sequence shown here is derived from an EMBL/GenBank/DDBJ whole genome shotgun (WGS) entry which is preliminary data.</text>
</comment>
<protein>
    <recommendedName>
        <fullName evidence="6">Integral membrane protein</fullName>
    </recommendedName>
</protein>
<evidence type="ECO:0000313" key="2">
    <source>
        <dbReference type="EMBL" id="GEK82332.1"/>
    </source>
</evidence>
<evidence type="ECO:0000313" key="5">
    <source>
        <dbReference type="Proteomes" id="UP000522688"/>
    </source>
</evidence>
<gene>
    <name evidence="3" type="ORF">FB463_000879</name>
    <name evidence="2" type="ORF">FFA01_06410</name>
</gene>
<reference evidence="2 4" key="1">
    <citation type="submission" date="2019-07" db="EMBL/GenBank/DDBJ databases">
        <title>Whole genome shotgun sequence of Frigoribacterium faeni NBRC 103066.</title>
        <authorList>
            <person name="Hosoyama A."/>
            <person name="Uohara A."/>
            <person name="Ohji S."/>
            <person name="Ichikawa N."/>
        </authorList>
    </citation>
    <scope>NUCLEOTIDE SEQUENCE [LARGE SCALE GENOMIC DNA]</scope>
    <source>
        <strain evidence="2 4">NBRC 103066</strain>
    </source>
</reference>
<reference evidence="3 5" key="2">
    <citation type="submission" date="2020-07" db="EMBL/GenBank/DDBJ databases">
        <title>Sequencing the genomes of 1000 actinobacteria strains.</title>
        <authorList>
            <person name="Klenk H.-P."/>
        </authorList>
    </citation>
    <scope>NUCLEOTIDE SEQUENCE [LARGE SCALE GENOMIC DNA]</scope>
    <source>
        <strain evidence="3 5">DSM 10309</strain>
    </source>
</reference>
<dbReference type="RefSeq" id="WP_146852926.1">
    <property type="nucleotide sequence ID" value="NZ_BAAAHR010000002.1"/>
</dbReference>
<feature type="transmembrane region" description="Helical" evidence="1">
    <location>
        <begin position="80"/>
        <end position="100"/>
    </location>
</feature>
<dbReference type="Proteomes" id="UP000522688">
    <property type="component" value="Unassembled WGS sequence"/>
</dbReference>
<dbReference type="EMBL" id="JACGWW010000001">
    <property type="protein sequence ID" value="MBA8812655.1"/>
    <property type="molecule type" value="Genomic_DNA"/>
</dbReference>
<sequence>MRPISNGIAWLDVIPNAIAGAACVAAILFVIIYASFSNWRKTSPGRSLMYAVLALAAVLAMNTLHLAFAPYPGVEFVRIAVYSGLLIAIVRLVIALVAILRDTEDVDLNSFIHHEHKEPQ</sequence>
<proteinExistence type="predicted"/>
<feature type="transmembrane region" description="Helical" evidence="1">
    <location>
        <begin position="13"/>
        <end position="36"/>
    </location>
</feature>
<dbReference type="Proteomes" id="UP000321154">
    <property type="component" value="Unassembled WGS sequence"/>
</dbReference>
<dbReference type="PROSITE" id="PS51257">
    <property type="entry name" value="PROKAR_LIPOPROTEIN"/>
    <property type="match status" value="1"/>
</dbReference>
<evidence type="ECO:0000313" key="4">
    <source>
        <dbReference type="Proteomes" id="UP000321154"/>
    </source>
</evidence>
<keyword evidence="4" id="KW-1185">Reference proteome</keyword>
<dbReference type="EMBL" id="BJUV01000004">
    <property type="protein sequence ID" value="GEK82332.1"/>
    <property type="molecule type" value="Genomic_DNA"/>
</dbReference>
<dbReference type="AlphaFoldDB" id="A0A7W3PHT7"/>